<comment type="similarity">
    <text evidence="1">Belongs to the 'phage' integrase family.</text>
</comment>
<keyword evidence="3" id="KW-0238">DNA-binding</keyword>
<name>A0A375ACC6_9GAMM</name>
<protein>
    <recommendedName>
        <fullName evidence="6">Tyr recombinase domain-containing protein</fullName>
    </recommendedName>
</protein>
<gene>
    <name evidence="7" type="ORF">DAQ1742_02348</name>
</gene>
<evidence type="ECO:0000313" key="8">
    <source>
        <dbReference type="Proteomes" id="UP000294820"/>
    </source>
</evidence>
<keyword evidence="2" id="KW-0229">DNA integration</keyword>
<dbReference type="GO" id="GO:0003677">
    <property type="term" value="F:DNA binding"/>
    <property type="evidence" value="ECO:0007669"/>
    <property type="project" value="UniProtKB-KW"/>
</dbReference>
<dbReference type="InterPro" id="IPR013762">
    <property type="entry name" value="Integrase-like_cat_sf"/>
</dbReference>
<sequence>MANRKPRADALLTVDEVYRKPIGPASDPKSLYALLLRFVAWRRERNWSETTLKTQTHHQYRFILWAAERGLHYGRDITLPILEHYQRHLYQYRKPNGEPLSTRTQRSQLGPLVVWFGWMTRHHLLLADPASGLVLPRLEKRLPRHILSVADVEQVLALPDLTTLQGIRDRALMELLWSTGIRRGEVAMLEVYSVDASRHIVTIVQGKGKKDRVIPIGRRALGWIAHYVREVRPQLLVNPHCPALFVALDGVEGLTPNGITNLVSHYIKASGIAKWGSCHLFRHAMATQMLENGADLRWIQAMLGHASVESTQIYTQVSIRALQAVHASTHPAERDPEEETGLLADLMADEVLDVERDRPENSLHNDNTNDTTRVRR</sequence>
<dbReference type="GO" id="GO:0015074">
    <property type="term" value="P:DNA integration"/>
    <property type="evidence" value="ECO:0007669"/>
    <property type="project" value="UniProtKB-KW"/>
</dbReference>
<evidence type="ECO:0000256" key="3">
    <source>
        <dbReference type="ARBA" id="ARBA00023125"/>
    </source>
</evidence>
<keyword evidence="8" id="KW-1185">Reference proteome</keyword>
<feature type="compositionally biased region" description="Polar residues" evidence="5">
    <location>
        <begin position="364"/>
        <end position="376"/>
    </location>
</feature>
<dbReference type="GO" id="GO:0006310">
    <property type="term" value="P:DNA recombination"/>
    <property type="evidence" value="ECO:0007669"/>
    <property type="project" value="UniProtKB-KW"/>
</dbReference>
<proteinExistence type="inferred from homology"/>
<feature type="region of interest" description="Disordered" evidence="5">
    <location>
        <begin position="354"/>
        <end position="376"/>
    </location>
</feature>
<dbReference type="InterPro" id="IPR050090">
    <property type="entry name" value="Tyrosine_recombinase_XerCD"/>
</dbReference>
<dbReference type="NCBIfam" id="NF002331">
    <property type="entry name" value="PRK01287.1"/>
    <property type="match status" value="1"/>
</dbReference>
<evidence type="ECO:0000256" key="5">
    <source>
        <dbReference type="SAM" id="MobiDB-lite"/>
    </source>
</evidence>
<dbReference type="RefSeq" id="WP_067486962.1">
    <property type="nucleotide sequence ID" value="NZ_LT615367.1"/>
</dbReference>
<dbReference type="InterPro" id="IPR010998">
    <property type="entry name" value="Integrase_recombinase_N"/>
</dbReference>
<organism evidence="7 8">
    <name type="scientific">Dickeya aquatica</name>
    <dbReference type="NCBI Taxonomy" id="1401087"/>
    <lineage>
        <taxon>Bacteria</taxon>
        <taxon>Pseudomonadati</taxon>
        <taxon>Pseudomonadota</taxon>
        <taxon>Gammaproteobacteria</taxon>
        <taxon>Enterobacterales</taxon>
        <taxon>Pectobacteriaceae</taxon>
        <taxon>Dickeya</taxon>
    </lineage>
</organism>
<dbReference type="InterPro" id="IPR002104">
    <property type="entry name" value="Integrase_catalytic"/>
</dbReference>
<dbReference type="EMBL" id="LT615367">
    <property type="protein sequence ID" value="SLM63239.1"/>
    <property type="molecule type" value="Genomic_DNA"/>
</dbReference>
<keyword evidence="4" id="KW-0233">DNA recombination</keyword>
<evidence type="ECO:0000313" key="7">
    <source>
        <dbReference type="EMBL" id="SLM63239.1"/>
    </source>
</evidence>
<evidence type="ECO:0000256" key="2">
    <source>
        <dbReference type="ARBA" id="ARBA00022908"/>
    </source>
</evidence>
<dbReference type="SUPFAM" id="SSF56349">
    <property type="entry name" value="DNA breaking-rejoining enzymes"/>
    <property type="match status" value="1"/>
</dbReference>
<dbReference type="PANTHER" id="PTHR30349">
    <property type="entry name" value="PHAGE INTEGRASE-RELATED"/>
    <property type="match status" value="1"/>
</dbReference>
<dbReference type="AlphaFoldDB" id="A0A375ACC6"/>
<feature type="domain" description="Tyr recombinase" evidence="6">
    <location>
        <begin position="142"/>
        <end position="327"/>
    </location>
</feature>
<dbReference type="Pfam" id="PF00589">
    <property type="entry name" value="Phage_integrase"/>
    <property type="match status" value="1"/>
</dbReference>
<dbReference type="KEGG" id="daq:DAQ1742_02348"/>
<dbReference type="Gene3D" id="1.10.150.130">
    <property type="match status" value="1"/>
</dbReference>
<accession>A0A375ACC6</accession>
<dbReference type="InterPro" id="IPR011010">
    <property type="entry name" value="DNA_brk_join_enz"/>
</dbReference>
<evidence type="ECO:0000256" key="4">
    <source>
        <dbReference type="ARBA" id="ARBA00023172"/>
    </source>
</evidence>
<evidence type="ECO:0000259" key="6">
    <source>
        <dbReference type="PROSITE" id="PS51898"/>
    </source>
</evidence>
<feature type="compositionally biased region" description="Basic and acidic residues" evidence="5">
    <location>
        <begin position="354"/>
        <end position="363"/>
    </location>
</feature>
<dbReference type="Proteomes" id="UP000294820">
    <property type="component" value="Chromosome 1"/>
</dbReference>
<dbReference type="Gene3D" id="1.10.443.10">
    <property type="entry name" value="Intergrase catalytic core"/>
    <property type="match status" value="1"/>
</dbReference>
<dbReference type="PANTHER" id="PTHR30349:SF41">
    <property type="entry name" value="INTEGRASE_RECOMBINASE PROTEIN MJ0367-RELATED"/>
    <property type="match status" value="1"/>
</dbReference>
<reference evidence="7 8" key="1">
    <citation type="submission" date="2016-09" db="EMBL/GenBank/DDBJ databases">
        <authorList>
            <person name="Reverchon S."/>
            <person name="Nasser W."/>
            <person name="Leonard S."/>
            <person name="Brochier C."/>
            <person name="Duprey A."/>
        </authorList>
    </citation>
    <scope>NUCLEOTIDE SEQUENCE [LARGE SCALE GENOMIC DNA]</scope>
    <source>
        <strain evidence="7 8">174/2</strain>
    </source>
</reference>
<evidence type="ECO:0000256" key="1">
    <source>
        <dbReference type="ARBA" id="ARBA00008857"/>
    </source>
</evidence>
<dbReference type="PROSITE" id="PS51898">
    <property type="entry name" value="TYR_RECOMBINASE"/>
    <property type="match status" value="1"/>
</dbReference>